<keyword evidence="4" id="KW-1185">Reference proteome</keyword>
<comment type="caution">
    <text evidence="3">The sequence shown here is derived from an EMBL/GenBank/DDBJ whole genome shotgun (WGS) entry which is preliminary data.</text>
</comment>
<dbReference type="PANTHER" id="PTHR37828:SF1">
    <property type="entry name" value="YCII-RELATED DOMAIN-CONTAINING PROTEIN"/>
    <property type="match status" value="1"/>
</dbReference>
<evidence type="ECO:0000256" key="1">
    <source>
        <dbReference type="ARBA" id="ARBA00007689"/>
    </source>
</evidence>
<dbReference type="RefSeq" id="WP_229804595.1">
    <property type="nucleotide sequence ID" value="NZ_BMYJ01000004.1"/>
</dbReference>
<feature type="domain" description="YCII-related" evidence="2">
    <location>
        <begin position="22"/>
        <end position="91"/>
    </location>
</feature>
<dbReference type="InterPro" id="IPR011008">
    <property type="entry name" value="Dimeric_a/b-barrel"/>
</dbReference>
<protein>
    <recommendedName>
        <fullName evidence="2">YCII-related domain-containing protein</fullName>
    </recommendedName>
</protein>
<accession>A0A918TLP2</accession>
<dbReference type="Pfam" id="PF03795">
    <property type="entry name" value="YCII"/>
    <property type="match status" value="1"/>
</dbReference>
<organism evidence="3 4">
    <name type="scientific">Neogemmobacter tilapiae</name>
    <dbReference type="NCBI Taxonomy" id="875041"/>
    <lineage>
        <taxon>Bacteria</taxon>
        <taxon>Pseudomonadati</taxon>
        <taxon>Pseudomonadota</taxon>
        <taxon>Alphaproteobacteria</taxon>
        <taxon>Rhodobacterales</taxon>
        <taxon>Paracoccaceae</taxon>
        <taxon>Neogemmobacter</taxon>
    </lineage>
</organism>
<dbReference type="InterPro" id="IPR005545">
    <property type="entry name" value="YCII"/>
</dbReference>
<evidence type="ECO:0000313" key="3">
    <source>
        <dbReference type="EMBL" id="GHC52457.1"/>
    </source>
</evidence>
<evidence type="ECO:0000313" key="4">
    <source>
        <dbReference type="Proteomes" id="UP000638981"/>
    </source>
</evidence>
<proteinExistence type="inferred from homology"/>
<dbReference type="SUPFAM" id="SSF54909">
    <property type="entry name" value="Dimeric alpha+beta barrel"/>
    <property type="match status" value="1"/>
</dbReference>
<dbReference type="Proteomes" id="UP000638981">
    <property type="component" value="Unassembled WGS sequence"/>
</dbReference>
<reference evidence="3" key="2">
    <citation type="submission" date="2020-09" db="EMBL/GenBank/DDBJ databases">
        <authorList>
            <person name="Sun Q."/>
            <person name="Kim S."/>
        </authorList>
    </citation>
    <scope>NUCLEOTIDE SEQUENCE</scope>
    <source>
        <strain evidence="3">KCTC 23310</strain>
    </source>
</reference>
<dbReference type="PANTHER" id="PTHR37828">
    <property type="entry name" value="GSR2449 PROTEIN"/>
    <property type="match status" value="1"/>
</dbReference>
<gene>
    <name evidence="3" type="primary">yciI</name>
    <name evidence="3" type="ORF">GCM10007315_13680</name>
</gene>
<evidence type="ECO:0000259" key="2">
    <source>
        <dbReference type="Pfam" id="PF03795"/>
    </source>
</evidence>
<dbReference type="EMBL" id="BMYJ01000004">
    <property type="protein sequence ID" value="GHC52457.1"/>
    <property type="molecule type" value="Genomic_DNA"/>
</dbReference>
<comment type="similarity">
    <text evidence="1">Belongs to the YciI family.</text>
</comment>
<reference evidence="3" key="1">
    <citation type="journal article" date="2014" name="Int. J. Syst. Evol. Microbiol.">
        <title>Complete genome sequence of Corynebacterium casei LMG S-19264T (=DSM 44701T), isolated from a smear-ripened cheese.</title>
        <authorList>
            <consortium name="US DOE Joint Genome Institute (JGI-PGF)"/>
            <person name="Walter F."/>
            <person name="Albersmeier A."/>
            <person name="Kalinowski J."/>
            <person name="Ruckert C."/>
        </authorList>
    </citation>
    <scope>NUCLEOTIDE SEQUENCE</scope>
    <source>
        <strain evidence="3">KCTC 23310</strain>
    </source>
</reference>
<dbReference type="Gene3D" id="3.30.70.1060">
    <property type="entry name" value="Dimeric alpha+beta barrel"/>
    <property type="match status" value="1"/>
</dbReference>
<dbReference type="AlphaFoldDB" id="A0A918TLP2"/>
<sequence>MPLIPPGQNLFVVDLHYLVPLDQVEPQIKPHLDFLEEHYASGCFIASGAKVPRTGGVIIATAKSRTVLESLLEADPFKQHGLAQYTITEFRPARTASQLAN</sequence>
<name>A0A918TLP2_9RHOB</name>